<dbReference type="Pfam" id="PF04655">
    <property type="entry name" value="APH_6_hur"/>
    <property type="match status" value="1"/>
</dbReference>
<dbReference type="SUPFAM" id="SSF56112">
    <property type="entry name" value="Protein kinase-like (PK-like)"/>
    <property type="match status" value="1"/>
</dbReference>
<proteinExistence type="predicted"/>
<dbReference type="InterPro" id="IPR006748">
    <property type="entry name" value="NH2Glyco/OHUrea_AB-resist_kin"/>
</dbReference>
<sequence>MTVETPDLHDFARFVPPAFARTVSGHEPEGGVEGADWLRDLPRLVAECAEHWDLWATGSVLHGVAGVVVPCSYGDEPVMLKVTWPHPEAEHEHLALRAWDGDGAVRLIAADPSRWAMLLEPLDAAHDLGGVDVDESCATIGALLRHLDRPALPQLVRLSEESVRWAEKVRSRPDALPRRIADRAASIFTELGSSVGVDDRLVHADLHDANVLAAQRRPWLAIDPKPVAGVPEFAVAPLVWNRAEEAMDAGSTRWHLRRRVEIACEAGDLDGRVALDWTFARCALNAVWAADQDDAADFVSHMVTICKAMQD</sequence>
<dbReference type="Proteomes" id="UP001528912">
    <property type="component" value="Unassembled WGS sequence"/>
</dbReference>
<gene>
    <name evidence="1" type="ORF">P4R38_03380</name>
</gene>
<evidence type="ECO:0000313" key="2">
    <source>
        <dbReference type="Proteomes" id="UP001528912"/>
    </source>
</evidence>
<reference evidence="1 2" key="1">
    <citation type="submission" date="2023-03" db="EMBL/GenBank/DDBJ databases">
        <title>YIM 133296 draft genome.</title>
        <authorList>
            <person name="Xiong L."/>
        </authorList>
    </citation>
    <scope>NUCLEOTIDE SEQUENCE [LARGE SCALE GENOMIC DNA]</scope>
    <source>
        <strain evidence="1 2">YIM 133296</strain>
    </source>
</reference>
<name>A0ABT6C3K3_9MICO</name>
<accession>A0ABT6C3K3</accession>
<dbReference type="InterPro" id="IPR011009">
    <property type="entry name" value="Kinase-like_dom_sf"/>
</dbReference>
<evidence type="ECO:0000313" key="1">
    <source>
        <dbReference type="EMBL" id="MDF8263290.1"/>
    </source>
</evidence>
<keyword evidence="2" id="KW-1185">Reference proteome</keyword>
<protein>
    <submittedName>
        <fullName evidence="1">Aminoglycoside phosphotransferase family protein</fullName>
    </submittedName>
</protein>
<dbReference type="EMBL" id="JAROAV010000010">
    <property type="protein sequence ID" value="MDF8263290.1"/>
    <property type="molecule type" value="Genomic_DNA"/>
</dbReference>
<comment type="caution">
    <text evidence="1">The sequence shown here is derived from an EMBL/GenBank/DDBJ whole genome shotgun (WGS) entry which is preliminary data.</text>
</comment>
<dbReference type="RefSeq" id="WP_277191053.1">
    <property type="nucleotide sequence ID" value="NZ_JAROAV010000010.1"/>
</dbReference>
<organism evidence="1 2">
    <name type="scientific">Luteipulveratus flavus</name>
    <dbReference type="NCBI Taxonomy" id="3031728"/>
    <lineage>
        <taxon>Bacteria</taxon>
        <taxon>Bacillati</taxon>
        <taxon>Actinomycetota</taxon>
        <taxon>Actinomycetes</taxon>
        <taxon>Micrococcales</taxon>
        <taxon>Dermacoccaceae</taxon>
        <taxon>Luteipulveratus</taxon>
    </lineage>
</organism>